<evidence type="ECO:0000256" key="8">
    <source>
        <dbReference type="SAM" id="SignalP"/>
    </source>
</evidence>
<feature type="compositionally biased region" description="Pro residues" evidence="7">
    <location>
        <begin position="402"/>
        <end position="416"/>
    </location>
</feature>
<comment type="caution">
    <text evidence="10">The sequence shown here is derived from an EMBL/GenBank/DDBJ whole genome shotgun (WGS) entry which is preliminary data.</text>
</comment>
<dbReference type="GO" id="GO:0006508">
    <property type="term" value="P:proteolysis"/>
    <property type="evidence" value="ECO:0007669"/>
    <property type="project" value="UniProtKB-KW"/>
</dbReference>
<dbReference type="InterPro" id="IPR043504">
    <property type="entry name" value="Peptidase_S1_PA_chymotrypsin"/>
</dbReference>
<dbReference type="InterPro" id="IPR001254">
    <property type="entry name" value="Trypsin_dom"/>
</dbReference>
<dbReference type="PROSITE" id="PS50240">
    <property type="entry name" value="TRYPSIN_DOM"/>
    <property type="match status" value="1"/>
</dbReference>
<dbReference type="PANTHER" id="PTHR24264:SF15">
    <property type="entry name" value="RIKEN CDNA 2210010C04 GENE"/>
    <property type="match status" value="1"/>
</dbReference>
<dbReference type="Proteomes" id="UP000240739">
    <property type="component" value="Unassembled WGS sequence"/>
</dbReference>
<organism evidence="10 11">
    <name type="scientific">Paraconexibacter algicola</name>
    <dbReference type="NCBI Taxonomy" id="2133960"/>
    <lineage>
        <taxon>Bacteria</taxon>
        <taxon>Bacillati</taxon>
        <taxon>Actinomycetota</taxon>
        <taxon>Thermoleophilia</taxon>
        <taxon>Solirubrobacterales</taxon>
        <taxon>Paraconexibacteraceae</taxon>
        <taxon>Paraconexibacter</taxon>
    </lineage>
</organism>
<dbReference type="PRINTS" id="PR00722">
    <property type="entry name" value="CHYMOTRYPSIN"/>
</dbReference>
<dbReference type="EMBL" id="PYYB01000001">
    <property type="protein sequence ID" value="PTL58490.1"/>
    <property type="molecule type" value="Genomic_DNA"/>
</dbReference>
<feature type="domain" description="Peptidase S1" evidence="9">
    <location>
        <begin position="33"/>
        <end position="277"/>
    </location>
</feature>
<dbReference type="GO" id="GO:0005615">
    <property type="term" value="C:extracellular space"/>
    <property type="evidence" value="ECO:0007669"/>
    <property type="project" value="TreeGrafter"/>
</dbReference>
<dbReference type="CDD" id="cd00190">
    <property type="entry name" value="Tryp_SPc"/>
    <property type="match status" value="1"/>
</dbReference>
<dbReference type="InterPro" id="IPR018114">
    <property type="entry name" value="TRYPSIN_HIS"/>
</dbReference>
<reference evidence="10 11" key="1">
    <citation type="submission" date="2018-03" db="EMBL/GenBank/DDBJ databases">
        <title>Aquarubrobacter algicola gen. nov., sp. nov., a novel actinobacterium isolated from shallow eutrophic lake during the end of cyanobacterial harmful algal blooms.</title>
        <authorList>
            <person name="Chun S.J."/>
        </authorList>
    </citation>
    <scope>NUCLEOTIDE SEQUENCE [LARGE SCALE GENOMIC DNA]</scope>
    <source>
        <strain evidence="10 11">Seoho-28</strain>
    </source>
</reference>
<feature type="chain" id="PRO_5015593323" description="Peptidase S1 domain-containing protein" evidence="8">
    <location>
        <begin position="27"/>
        <end position="541"/>
    </location>
</feature>
<sequence>MSRARCPVVLAVLAGLLSAAAPSALAAPSSWRIIGGTSVPITTQPHQVALVVTGRTPSAGQYCGGTLVSPRIVVTAAHCVELPGSSTYPGDVQVFAGHERLDQPASGQTVDVARVSFSPAWDPVSNRNDVAVLELAQDVVDPQALPATPATTADAALLAAGAAVTTSGWGNTVASGTPAYPNDLRAVGLNAIADATCNAPSSYAGAVDPASMVCAGAPGKDSCQGDSGGPLVSGTVGSFRLVGIVSWGVGCASASFPGVYTDLTAPAIDGFLAQRATLPNRPNFASATAAGITGTPRAGETLTCTHDAGTGTGPLTVSYLWARAGRTMSEADVAIPGATAATYVPGSADVGRTLFCRVRVTNAGGYAERFSADTTEILAASTAPAPAPTPAPRPADTTATPSPTPTPAATPTPTAPTPTTSTTVPLVDRTPPTATLRRRSCTTVACTLTLRITDPAAVVPLRSVTARATTTVRRRCGSASRPRTCRRTEARTVAVRFLGADTYRLTARGLRRGARYRVTVTATDAANNRRIQHFTATTRRR</sequence>
<evidence type="ECO:0000256" key="6">
    <source>
        <dbReference type="RuleBase" id="RU363034"/>
    </source>
</evidence>
<evidence type="ECO:0000256" key="1">
    <source>
        <dbReference type="ARBA" id="ARBA00004613"/>
    </source>
</evidence>
<dbReference type="FunFam" id="2.40.10.10:FF:000068">
    <property type="entry name" value="transmembrane protease serine 2"/>
    <property type="match status" value="1"/>
</dbReference>
<dbReference type="FunFam" id="2.40.10.10:FF:000002">
    <property type="entry name" value="Transmembrane protease serine"/>
    <property type="match status" value="1"/>
</dbReference>
<keyword evidence="4 6" id="KW-0378">Hydrolase</keyword>
<dbReference type="PROSITE" id="PS00134">
    <property type="entry name" value="TRYPSIN_HIS"/>
    <property type="match status" value="1"/>
</dbReference>
<evidence type="ECO:0000256" key="3">
    <source>
        <dbReference type="ARBA" id="ARBA00022670"/>
    </source>
</evidence>
<dbReference type="OrthoDB" id="1496095at2"/>
<evidence type="ECO:0000259" key="9">
    <source>
        <dbReference type="PROSITE" id="PS50240"/>
    </source>
</evidence>
<proteinExistence type="predicted"/>
<dbReference type="Pfam" id="PF00089">
    <property type="entry name" value="Trypsin"/>
    <property type="match status" value="1"/>
</dbReference>
<keyword evidence="3 6" id="KW-0645">Protease</keyword>
<dbReference type="AlphaFoldDB" id="A0A2T4UGY0"/>
<gene>
    <name evidence="10" type="ORF">C7Y72_01880</name>
</gene>
<feature type="region of interest" description="Disordered" evidence="7">
    <location>
        <begin position="382"/>
        <end position="435"/>
    </location>
</feature>
<dbReference type="PANTHER" id="PTHR24264">
    <property type="entry name" value="TRYPSIN-RELATED"/>
    <property type="match status" value="1"/>
</dbReference>
<evidence type="ECO:0000256" key="5">
    <source>
        <dbReference type="ARBA" id="ARBA00023157"/>
    </source>
</evidence>
<evidence type="ECO:0000256" key="4">
    <source>
        <dbReference type="ARBA" id="ARBA00022801"/>
    </source>
</evidence>
<dbReference type="RefSeq" id="WP_107566928.1">
    <property type="nucleotide sequence ID" value="NZ_PYYB01000001.1"/>
</dbReference>
<comment type="subcellular location">
    <subcellularLocation>
        <location evidence="1">Secreted</location>
    </subcellularLocation>
</comment>
<dbReference type="Gene3D" id="2.40.10.10">
    <property type="entry name" value="Trypsin-like serine proteases"/>
    <property type="match status" value="1"/>
</dbReference>
<dbReference type="SMART" id="SM00020">
    <property type="entry name" value="Tryp_SPc"/>
    <property type="match status" value="1"/>
</dbReference>
<protein>
    <recommendedName>
        <fullName evidence="9">Peptidase S1 domain-containing protein</fullName>
    </recommendedName>
</protein>
<keyword evidence="11" id="KW-1185">Reference proteome</keyword>
<dbReference type="InterPro" id="IPR050127">
    <property type="entry name" value="Serine_Proteases_S1"/>
</dbReference>
<dbReference type="InterPro" id="IPR001314">
    <property type="entry name" value="Peptidase_S1A"/>
</dbReference>
<dbReference type="InterPro" id="IPR033116">
    <property type="entry name" value="TRYPSIN_SER"/>
</dbReference>
<keyword evidence="5" id="KW-1015">Disulfide bond</keyword>
<keyword evidence="6" id="KW-0720">Serine protease</keyword>
<accession>A0A2T4UGY0</accession>
<dbReference type="InterPro" id="IPR009003">
    <property type="entry name" value="Peptidase_S1_PA"/>
</dbReference>
<dbReference type="SUPFAM" id="SSF50494">
    <property type="entry name" value="Trypsin-like serine proteases"/>
    <property type="match status" value="1"/>
</dbReference>
<dbReference type="PROSITE" id="PS00135">
    <property type="entry name" value="TRYPSIN_SER"/>
    <property type="match status" value="1"/>
</dbReference>
<feature type="signal peptide" evidence="8">
    <location>
        <begin position="1"/>
        <end position="26"/>
    </location>
</feature>
<dbReference type="GO" id="GO:0004252">
    <property type="term" value="F:serine-type endopeptidase activity"/>
    <property type="evidence" value="ECO:0007669"/>
    <property type="project" value="InterPro"/>
</dbReference>
<evidence type="ECO:0000256" key="7">
    <source>
        <dbReference type="SAM" id="MobiDB-lite"/>
    </source>
</evidence>
<dbReference type="Gene3D" id="2.60.40.2700">
    <property type="match status" value="1"/>
</dbReference>
<evidence type="ECO:0000256" key="2">
    <source>
        <dbReference type="ARBA" id="ARBA00022525"/>
    </source>
</evidence>
<keyword evidence="2" id="KW-0964">Secreted</keyword>
<evidence type="ECO:0000313" key="10">
    <source>
        <dbReference type="EMBL" id="PTL58490.1"/>
    </source>
</evidence>
<keyword evidence="8" id="KW-0732">Signal</keyword>
<name>A0A2T4UGY0_9ACTN</name>
<evidence type="ECO:0000313" key="11">
    <source>
        <dbReference type="Proteomes" id="UP000240739"/>
    </source>
</evidence>